<gene>
    <name evidence="1" type="ORF">CCM_02584</name>
</gene>
<reference evidence="1 2" key="1">
    <citation type="journal article" date="2011" name="Genome Biol.">
        <title>Genome sequence of the insect pathogenic fungus Cordyceps militaris, a valued traditional Chinese medicine.</title>
        <authorList>
            <person name="Zheng P."/>
            <person name="Xia Y."/>
            <person name="Xiao G."/>
            <person name="Xiong C."/>
            <person name="Hu X."/>
            <person name="Zhang S."/>
            <person name="Zheng H."/>
            <person name="Huang Y."/>
            <person name="Zhou Y."/>
            <person name="Wang S."/>
            <person name="Zhao G.P."/>
            <person name="Liu X."/>
            <person name="St Leger R.J."/>
            <person name="Wang C."/>
        </authorList>
    </citation>
    <scope>NUCLEOTIDE SEQUENCE [LARGE SCALE GENOMIC DNA]</scope>
    <source>
        <strain evidence="1 2">CM01</strain>
    </source>
</reference>
<dbReference type="KEGG" id="cmt:CCM_02584"/>
<organism evidence="1 2">
    <name type="scientific">Cordyceps militaris (strain CM01)</name>
    <name type="common">Caterpillar fungus</name>
    <dbReference type="NCBI Taxonomy" id="983644"/>
    <lineage>
        <taxon>Eukaryota</taxon>
        <taxon>Fungi</taxon>
        <taxon>Dikarya</taxon>
        <taxon>Ascomycota</taxon>
        <taxon>Pezizomycotina</taxon>
        <taxon>Sordariomycetes</taxon>
        <taxon>Hypocreomycetidae</taxon>
        <taxon>Hypocreales</taxon>
        <taxon>Cordycipitaceae</taxon>
        <taxon>Cordyceps</taxon>
    </lineage>
</organism>
<sequence>MQPDGEGTTRNIGRHALCRPLSSLVMVVCSPVVLKAGGPEASSHAARAGLSGGVDTHLEAVMRYMARSMGKLLIAVGRRCT</sequence>
<evidence type="ECO:0000313" key="2">
    <source>
        <dbReference type="Proteomes" id="UP000001610"/>
    </source>
</evidence>
<protein>
    <submittedName>
        <fullName evidence="1">Uncharacterized protein</fullName>
    </submittedName>
</protein>
<dbReference type="Proteomes" id="UP000001610">
    <property type="component" value="Unassembled WGS sequence"/>
</dbReference>
<dbReference type="HOGENOM" id="CLU_2573802_0_0_1"/>
<dbReference type="AlphaFoldDB" id="G3JAJ7"/>
<dbReference type="RefSeq" id="XP_006667799.1">
    <property type="nucleotide sequence ID" value="XM_006667736.1"/>
</dbReference>
<dbReference type="GeneID" id="18164611"/>
<dbReference type="InParanoid" id="G3JAJ7"/>
<proteinExistence type="predicted"/>
<keyword evidence="2" id="KW-1185">Reference proteome</keyword>
<name>G3JAJ7_CORMM</name>
<evidence type="ECO:0000313" key="1">
    <source>
        <dbReference type="EMBL" id="EGX94313.1"/>
    </source>
</evidence>
<dbReference type="EMBL" id="JH126400">
    <property type="protein sequence ID" value="EGX94313.1"/>
    <property type="molecule type" value="Genomic_DNA"/>
</dbReference>
<accession>G3JAJ7</accession>
<dbReference type="VEuPathDB" id="FungiDB:CCM_02584"/>